<accession>A0A7J4GS78</accession>
<evidence type="ECO:0000313" key="1">
    <source>
        <dbReference type="EMBL" id="HIF37486.1"/>
    </source>
</evidence>
<dbReference type="Proteomes" id="UP000585802">
    <property type="component" value="Unassembled WGS sequence"/>
</dbReference>
<reference evidence="2" key="1">
    <citation type="journal article" date="2019" name="bioRxiv">
        <title>Genome diversification in globally distributed novel marine Proteobacteria is linked to environmental adaptation.</title>
        <authorList>
            <person name="Zhou Z."/>
            <person name="Tran P.Q."/>
            <person name="Kieft K."/>
            <person name="Anantharaman K."/>
        </authorList>
    </citation>
    <scope>NUCLEOTIDE SEQUENCE [LARGE SCALE GENOMIC DNA]</scope>
</reference>
<name>A0A7J4GS78_9ARCH</name>
<protein>
    <submittedName>
        <fullName evidence="1">Uncharacterized protein</fullName>
    </submittedName>
</protein>
<dbReference type="AlphaFoldDB" id="A0A7J4GS78"/>
<organism evidence="1 2">
    <name type="scientific">Marine Group III euryarchaeote</name>
    <dbReference type="NCBI Taxonomy" id="2173149"/>
    <lineage>
        <taxon>Archaea</taxon>
        <taxon>Methanobacteriati</taxon>
        <taxon>Thermoplasmatota</taxon>
        <taxon>Thermoplasmata</taxon>
        <taxon>Candidatus Thermoprofundales</taxon>
    </lineage>
</organism>
<dbReference type="EMBL" id="DUCX01000062">
    <property type="protein sequence ID" value="HIF37486.1"/>
    <property type="molecule type" value="Genomic_DNA"/>
</dbReference>
<gene>
    <name evidence="1" type="ORF">EYQ70_03675</name>
</gene>
<dbReference type="PROSITE" id="PS51257">
    <property type="entry name" value="PROKAR_LIPOPROTEIN"/>
    <property type="match status" value="1"/>
</dbReference>
<sequence length="122" mass="14130">MKIVFLYLVKKIIYFLLFLTLTSCLTESLDDCSINDLEVAVGECNADGTYNLTLNFAYENPANDYFEVYVRDDVFIDYYELSELPLIIENFEMSGLEYDYIEVCINDVADCCQAIEWESPDC</sequence>
<comment type="caution">
    <text evidence="1">The sequence shown here is derived from an EMBL/GenBank/DDBJ whole genome shotgun (WGS) entry which is preliminary data.</text>
</comment>
<proteinExistence type="predicted"/>
<evidence type="ECO:0000313" key="2">
    <source>
        <dbReference type="Proteomes" id="UP000585802"/>
    </source>
</evidence>